<name>A0A3B4AV18_9GOBI</name>
<evidence type="ECO:0000259" key="14">
    <source>
        <dbReference type="PROSITE" id="PS50001"/>
    </source>
</evidence>
<dbReference type="GO" id="GO:0046935">
    <property type="term" value="F:1-phosphatidylinositol-3-kinase regulator activity"/>
    <property type="evidence" value="ECO:0007669"/>
    <property type="project" value="TreeGrafter"/>
</dbReference>
<dbReference type="CDD" id="cd09930">
    <property type="entry name" value="SH2_cSH2_p85_like"/>
    <property type="match status" value="1"/>
</dbReference>
<dbReference type="InterPro" id="IPR036028">
    <property type="entry name" value="SH3-like_dom_sf"/>
</dbReference>
<feature type="domain" description="SH3" evidence="15">
    <location>
        <begin position="3"/>
        <end position="79"/>
    </location>
</feature>
<dbReference type="Gene3D" id="1.10.287.1490">
    <property type="match status" value="1"/>
</dbReference>
<keyword evidence="4" id="KW-0343">GTPase activation</keyword>
<evidence type="ECO:0000313" key="17">
    <source>
        <dbReference type="Proteomes" id="UP000261520"/>
    </source>
</evidence>
<dbReference type="GO" id="GO:0008286">
    <property type="term" value="P:insulin receptor signaling pathway"/>
    <property type="evidence" value="ECO:0007669"/>
    <property type="project" value="TreeGrafter"/>
</dbReference>
<dbReference type="Ensembl" id="ENSPMGT00000022416.1">
    <property type="protein sequence ID" value="ENSPMGP00000021027.1"/>
    <property type="gene ID" value="ENSPMGG00000017045.1"/>
</dbReference>
<dbReference type="FunFam" id="2.30.30.40:FF:000075">
    <property type="entry name" value="phosphatidylinositol 3-kinase regulatory subunit alpha"/>
    <property type="match status" value="1"/>
</dbReference>
<dbReference type="SUPFAM" id="SSF48350">
    <property type="entry name" value="GTPase activation domain, GAP"/>
    <property type="match status" value="1"/>
</dbReference>
<feature type="compositionally biased region" description="Pro residues" evidence="13">
    <location>
        <begin position="85"/>
        <end position="97"/>
    </location>
</feature>
<sequence length="677" mass="77895">MSAEGYQYRALHDYKKERGEDMDLHVGDILLVSKGALVALGYTDGLEERPEDIGWLPGFNETTQEKGDFPGTYVEYIGKKWIAPPTPKPRPVRPLPVAPGVDRAEDSDSEPGDSLCLLDLTEQFTLPETAPPLLARLIQAIEKNGKFHIKTGLMSRTSSTSVFFGSFFVNKGLNLLSGYTEVAGPEECAQLLRRIFSSPGLPPQYWLTLQCLLRHFSRVCQNGSKNLLSARAVGEIFSPVLFRQQTFVLRGYIYVTALPPKPPKPAPVTNNGMNNNMALQDAEWYWGDISREEVNEKLRDTADGTFLVRDASTKMHGDYTLTLRKGGNNKLIKIFHRDGKYGFSDPLTFSSVVELINHYRTESLAQYNPKLDVKLLYPVSKHQQDQVVKEDNIEAVGRKLCEYHQQYQEKNKEYDRLYEEYTRTSQEIQMKRTAIEAFNETIKIFEEQCQTQERYSKEYIEKFRREGNDKEIQRIMGNYEKLKSRISEIVDSKRRLEEDLKKQAADYREIDKRMNSIKPDLIQLRKTRDQYLMWLTQKGVRQKKLNEWLGIKNENTEDQYSMVEDDEDLPHHDERSWKLGNINRLQAEALLQGKRDGTFLVRDSSKAGCYACSVVVDGEAKHCVINKTPSGYGFAEPYNLYSSLKELVLHYQHTSLVQHNDSLNVTLAYPVYAQQRR</sequence>
<dbReference type="InterPro" id="IPR036860">
    <property type="entry name" value="SH2_dom_sf"/>
</dbReference>
<dbReference type="PROSITE" id="PS50002">
    <property type="entry name" value="SH3"/>
    <property type="match status" value="1"/>
</dbReference>
<dbReference type="InterPro" id="IPR008936">
    <property type="entry name" value="Rho_GTPase_activation_prot"/>
</dbReference>
<dbReference type="FunFam" id="3.30.505.10:FF:000006">
    <property type="entry name" value="Phosphatidylinositol 3-kinase regulatory subunit alpha"/>
    <property type="match status" value="1"/>
</dbReference>
<feature type="domain" description="SH2" evidence="14">
    <location>
        <begin position="577"/>
        <end position="671"/>
    </location>
</feature>
<feature type="region of interest" description="Disordered" evidence="13">
    <location>
        <begin position="85"/>
        <end position="112"/>
    </location>
</feature>
<evidence type="ECO:0000256" key="10">
    <source>
        <dbReference type="PROSITE-ProRule" id="PRU00191"/>
    </source>
</evidence>
<evidence type="ECO:0000313" key="16">
    <source>
        <dbReference type="Ensembl" id="ENSPMGP00000021027.1"/>
    </source>
</evidence>
<dbReference type="InterPro" id="IPR035591">
    <property type="entry name" value="PI3K_p85alpha_SH3"/>
</dbReference>
<dbReference type="FunFam" id="1.10.287.1490:FF:000001">
    <property type="entry name" value="Putative phosphatidylinositol 3-kinase regulatory subunit alpha"/>
    <property type="match status" value="1"/>
</dbReference>
<dbReference type="PANTHER" id="PTHR10155">
    <property type="entry name" value="PHOSPHATIDYLINOSITOL 3-KINASE REGULATORY SUBUNIT"/>
    <property type="match status" value="1"/>
</dbReference>
<keyword evidence="6" id="KW-0677">Repeat</keyword>
<dbReference type="AlphaFoldDB" id="A0A3B4AV18"/>
<organism evidence="16 17">
    <name type="scientific">Periophthalmus magnuspinnatus</name>
    <dbReference type="NCBI Taxonomy" id="409849"/>
    <lineage>
        <taxon>Eukaryota</taxon>
        <taxon>Metazoa</taxon>
        <taxon>Chordata</taxon>
        <taxon>Craniata</taxon>
        <taxon>Vertebrata</taxon>
        <taxon>Euteleostomi</taxon>
        <taxon>Actinopterygii</taxon>
        <taxon>Neopterygii</taxon>
        <taxon>Teleostei</taxon>
        <taxon>Neoteleostei</taxon>
        <taxon>Acanthomorphata</taxon>
        <taxon>Gobiaria</taxon>
        <taxon>Gobiiformes</taxon>
        <taxon>Gobioidei</taxon>
        <taxon>Gobiidae</taxon>
        <taxon>Oxudercinae</taxon>
        <taxon>Periophthalmus</taxon>
    </lineage>
</organism>
<evidence type="ECO:0000256" key="7">
    <source>
        <dbReference type="ARBA" id="ARBA00022999"/>
    </source>
</evidence>
<dbReference type="InterPro" id="IPR044124">
    <property type="entry name" value="ISH2_PIK3R1"/>
</dbReference>
<feature type="domain" description="SH2" evidence="14">
    <location>
        <begin position="284"/>
        <end position="379"/>
    </location>
</feature>
<dbReference type="Proteomes" id="UP000261520">
    <property type="component" value="Unplaced"/>
</dbReference>
<evidence type="ECO:0000256" key="6">
    <source>
        <dbReference type="ARBA" id="ARBA00022737"/>
    </source>
</evidence>
<dbReference type="GO" id="GO:0046854">
    <property type="term" value="P:phosphatidylinositol phosphate biosynthetic process"/>
    <property type="evidence" value="ECO:0007669"/>
    <property type="project" value="TreeGrafter"/>
</dbReference>
<feature type="coiled-coil region" evidence="12">
    <location>
        <begin position="479"/>
        <end position="513"/>
    </location>
</feature>
<evidence type="ECO:0000259" key="15">
    <source>
        <dbReference type="PROSITE" id="PS50002"/>
    </source>
</evidence>
<dbReference type="InterPro" id="IPR000198">
    <property type="entry name" value="RhoGAP_dom"/>
</dbReference>
<evidence type="ECO:0000256" key="3">
    <source>
        <dbReference type="ARBA" id="ARBA00022443"/>
    </source>
</evidence>
<dbReference type="PANTHER" id="PTHR10155:SF3">
    <property type="entry name" value="PHOSPHATIDYLINOSITOL 3-KINASE REGULATORY SUBUNIT ALPHA"/>
    <property type="match status" value="1"/>
</dbReference>
<dbReference type="FunFam" id="3.30.505.10:FF:000014">
    <property type="entry name" value="Phosphatidylinositol 3-kinase regulatory subunit alpha"/>
    <property type="match status" value="1"/>
</dbReference>
<proteinExistence type="inferred from homology"/>
<dbReference type="InterPro" id="IPR001452">
    <property type="entry name" value="SH3_domain"/>
</dbReference>
<dbReference type="InterPro" id="IPR032498">
    <property type="entry name" value="PI3K_P85_iSH2"/>
</dbReference>
<evidence type="ECO:0000256" key="1">
    <source>
        <dbReference type="ARBA" id="ARBA00009442"/>
    </source>
</evidence>
<dbReference type="Pfam" id="PF16454">
    <property type="entry name" value="PI3K_P85_iSH2"/>
    <property type="match status" value="1"/>
</dbReference>
<evidence type="ECO:0000256" key="11">
    <source>
        <dbReference type="PROSITE-ProRule" id="PRU00192"/>
    </source>
</evidence>
<dbReference type="GO" id="GO:0005096">
    <property type="term" value="F:GTPase activator activity"/>
    <property type="evidence" value="ECO:0007669"/>
    <property type="project" value="UniProtKB-KW"/>
</dbReference>
<dbReference type="CDD" id="cd12924">
    <property type="entry name" value="iSH2_PIK3R1"/>
    <property type="match status" value="1"/>
</dbReference>
<dbReference type="Gene3D" id="3.30.505.10">
    <property type="entry name" value="SH2 domain"/>
    <property type="match status" value="2"/>
</dbReference>
<reference evidence="16" key="2">
    <citation type="submission" date="2025-09" db="UniProtKB">
        <authorList>
            <consortium name="Ensembl"/>
        </authorList>
    </citation>
    <scope>IDENTIFICATION</scope>
</reference>
<dbReference type="SUPFAM" id="SSF55550">
    <property type="entry name" value="SH2 domain"/>
    <property type="match status" value="2"/>
</dbReference>
<dbReference type="SMART" id="SM00326">
    <property type="entry name" value="SH3"/>
    <property type="match status" value="1"/>
</dbReference>
<dbReference type="STRING" id="409849.ENSPMGP00000021027"/>
<dbReference type="CDD" id="cd11910">
    <property type="entry name" value="SH3_PI3K_p85alpha"/>
    <property type="match status" value="1"/>
</dbReference>
<dbReference type="GO" id="GO:0005942">
    <property type="term" value="C:phosphatidylinositol 3-kinase complex"/>
    <property type="evidence" value="ECO:0007669"/>
    <property type="project" value="TreeGrafter"/>
</dbReference>
<keyword evidence="17" id="KW-1185">Reference proteome</keyword>
<dbReference type="SMART" id="SM00252">
    <property type="entry name" value="SH2"/>
    <property type="match status" value="2"/>
</dbReference>
<evidence type="ECO:0000256" key="9">
    <source>
        <dbReference type="ARBA" id="ARBA00031433"/>
    </source>
</evidence>
<evidence type="ECO:0000256" key="4">
    <source>
        <dbReference type="ARBA" id="ARBA00022468"/>
    </source>
</evidence>
<keyword evidence="12" id="KW-0175">Coiled coil</keyword>
<dbReference type="InterPro" id="IPR035020">
    <property type="entry name" value="PI3kinase_P85_cSH2"/>
</dbReference>
<dbReference type="PROSITE" id="PS50001">
    <property type="entry name" value="SH2"/>
    <property type="match status" value="2"/>
</dbReference>
<dbReference type="InterPro" id="IPR000980">
    <property type="entry name" value="SH2"/>
</dbReference>
<dbReference type="InterPro" id="IPR035022">
    <property type="entry name" value="PI3kinase_P85_nSH2"/>
</dbReference>
<protein>
    <recommendedName>
        <fullName evidence="2">Phosphatidylinositol 3-kinase regulatory subunit alpha</fullName>
    </recommendedName>
    <alternativeName>
        <fullName evidence="9">Phosphatidylinositol 3-kinase 85 kDa regulatory subunit alpha</fullName>
    </alternativeName>
</protein>
<dbReference type="Gene3D" id="2.30.30.40">
    <property type="entry name" value="SH3 Domains"/>
    <property type="match status" value="1"/>
</dbReference>
<evidence type="ECO:0000256" key="13">
    <source>
        <dbReference type="SAM" id="MobiDB-lite"/>
    </source>
</evidence>
<dbReference type="PRINTS" id="PR00678">
    <property type="entry name" value="PI3KINASEP85"/>
</dbReference>
<evidence type="ECO:0000256" key="8">
    <source>
        <dbReference type="ARBA" id="ARBA00023288"/>
    </source>
</evidence>
<dbReference type="Pfam" id="PF00620">
    <property type="entry name" value="RhoGAP"/>
    <property type="match status" value="1"/>
</dbReference>
<reference evidence="16" key="1">
    <citation type="submission" date="2025-08" db="UniProtKB">
        <authorList>
            <consortium name="Ensembl"/>
        </authorList>
    </citation>
    <scope>IDENTIFICATION</scope>
</reference>
<keyword evidence="5" id="KW-0597">Phosphoprotein</keyword>
<accession>A0A3B4AV18</accession>
<evidence type="ECO:0000256" key="12">
    <source>
        <dbReference type="SAM" id="Coils"/>
    </source>
</evidence>
<dbReference type="SUPFAM" id="SSF50044">
    <property type="entry name" value="SH3-domain"/>
    <property type="match status" value="1"/>
</dbReference>
<comment type="similarity">
    <text evidence="1">Belongs to the PI3K p85 subunit family.</text>
</comment>
<dbReference type="SMART" id="SM00324">
    <property type="entry name" value="RhoGAP"/>
    <property type="match status" value="1"/>
</dbReference>
<keyword evidence="8" id="KW-0449">Lipoprotein</keyword>
<keyword evidence="7 10" id="KW-0727">SH2 domain</keyword>
<evidence type="ECO:0000256" key="5">
    <source>
        <dbReference type="ARBA" id="ARBA00022553"/>
    </source>
</evidence>
<dbReference type="PRINTS" id="PR00401">
    <property type="entry name" value="SH2DOMAIN"/>
</dbReference>
<dbReference type="Gene3D" id="1.10.555.10">
    <property type="entry name" value="Rho GTPase activation protein"/>
    <property type="match status" value="1"/>
</dbReference>
<keyword evidence="3 11" id="KW-0728">SH3 domain</keyword>
<dbReference type="Pfam" id="PF00017">
    <property type="entry name" value="SH2"/>
    <property type="match status" value="2"/>
</dbReference>
<dbReference type="CDD" id="cd09942">
    <property type="entry name" value="SH2_nSH2_p85_like"/>
    <property type="match status" value="1"/>
</dbReference>
<evidence type="ECO:0000256" key="2">
    <source>
        <dbReference type="ARBA" id="ARBA00013911"/>
    </source>
</evidence>